<dbReference type="GO" id="GO:0016757">
    <property type="term" value="F:glycosyltransferase activity"/>
    <property type="evidence" value="ECO:0007669"/>
    <property type="project" value="InterPro"/>
</dbReference>
<dbReference type="AlphaFoldDB" id="A2DW32"/>
<dbReference type="InParanoid" id="A2DW32"/>
<protein>
    <recommendedName>
        <fullName evidence="1">Glycosyltransferase 61 catalytic domain-containing protein</fullName>
    </recommendedName>
</protein>
<name>A2DW32_TRIV3</name>
<evidence type="ECO:0000313" key="2">
    <source>
        <dbReference type="EMBL" id="EAY15333.1"/>
    </source>
</evidence>
<organism evidence="2 3">
    <name type="scientific">Trichomonas vaginalis (strain ATCC PRA-98 / G3)</name>
    <dbReference type="NCBI Taxonomy" id="412133"/>
    <lineage>
        <taxon>Eukaryota</taxon>
        <taxon>Metamonada</taxon>
        <taxon>Parabasalia</taxon>
        <taxon>Trichomonadida</taxon>
        <taxon>Trichomonadidae</taxon>
        <taxon>Trichomonas</taxon>
    </lineage>
</organism>
<proteinExistence type="predicted"/>
<accession>A2DW32</accession>
<dbReference type="VEuPathDB" id="TrichDB:TVAG_224090"/>
<dbReference type="SMR" id="A2DW32"/>
<reference evidence="2" key="2">
    <citation type="journal article" date="2007" name="Science">
        <title>Draft genome sequence of the sexually transmitted pathogen Trichomonas vaginalis.</title>
        <authorList>
            <person name="Carlton J.M."/>
            <person name="Hirt R.P."/>
            <person name="Silva J.C."/>
            <person name="Delcher A.L."/>
            <person name="Schatz M."/>
            <person name="Zhao Q."/>
            <person name="Wortman J.R."/>
            <person name="Bidwell S.L."/>
            <person name="Alsmark U.C.M."/>
            <person name="Besteiro S."/>
            <person name="Sicheritz-Ponten T."/>
            <person name="Noel C.J."/>
            <person name="Dacks J.B."/>
            <person name="Foster P.G."/>
            <person name="Simillion C."/>
            <person name="Van de Peer Y."/>
            <person name="Miranda-Saavedra D."/>
            <person name="Barton G.J."/>
            <person name="Westrop G.D."/>
            <person name="Mueller S."/>
            <person name="Dessi D."/>
            <person name="Fiori P.L."/>
            <person name="Ren Q."/>
            <person name="Paulsen I."/>
            <person name="Zhang H."/>
            <person name="Bastida-Corcuera F.D."/>
            <person name="Simoes-Barbosa A."/>
            <person name="Brown M.T."/>
            <person name="Hayes R.D."/>
            <person name="Mukherjee M."/>
            <person name="Okumura C.Y."/>
            <person name="Schneider R."/>
            <person name="Smith A.J."/>
            <person name="Vanacova S."/>
            <person name="Villalvazo M."/>
            <person name="Haas B.J."/>
            <person name="Pertea M."/>
            <person name="Feldblyum T.V."/>
            <person name="Utterback T.R."/>
            <person name="Shu C.L."/>
            <person name="Osoegawa K."/>
            <person name="de Jong P.J."/>
            <person name="Hrdy I."/>
            <person name="Horvathova L."/>
            <person name="Zubacova Z."/>
            <person name="Dolezal P."/>
            <person name="Malik S.B."/>
            <person name="Logsdon J.M. Jr."/>
            <person name="Henze K."/>
            <person name="Gupta A."/>
            <person name="Wang C.C."/>
            <person name="Dunne R.L."/>
            <person name="Upcroft J.A."/>
            <person name="Upcroft P."/>
            <person name="White O."/>
            <person name="Salzberg S.L."/>
            <person name="Tang P."/>
            <person name="Chiu C.-H."/>
            <person name="Lee Y.-S."/>
            <person name="Embley T.M."/>
            <person name="Coombs G.H."/>
            <person name="Mottram J.C."/>
            <person name="Tachezy J."/>
            <person name="Fraser-Liggett C.M."/>
            <person name="Johnson P.J."/>
        </authorList>
    </citation>
    <scope>NUCLEOTIDE SEQUENCE [LARGE SCALE GENOMIC DNA]</scope>
    <source>
        <strain evidence="2">G3</strain>
    </source>
</reference>
<dbReference type="EMBL" id="DS113257">
    <property type="protein sequence ID" value="EAY15333.1"/>
    <property type="molecule type" value="Genomic_DNA"/>
</dbReference>
<sequence length="153" mass="17889">MFNLDKVSPTRYVIFNRERGFARHVSNYDELFKELSIKYPNVTFEKGITYNRVIESIKYFNQIKMLVGVHGSQFSNVIFMQPNTYYIEIQMESEKFLMMRIAVFTGKKVILVKDGNIKYREIVDNLVNTKVVIEGIDYAFSDIASGDKFFSFG</sequence>
<reference evidence="2" key="1">
    <citation type="submission" date="2006-10" db="EMBL/GenBank/DDBJ databases">
        <authorList>
            <person name="Amadeo P."/>
            <person name="Zhao Q."/>
            <person name="Wortman J."/>
            <person name="Fraser-Liggett C."/>
            <person name="Carlton J."/>
        </authorList>
    </citation>
    <scope>NUCLEOTIDE SEQUENCE</scope>
    <source>
        <strain evidence="2">G3</strain>
    </source>
</reference>
<dbReference type="RefSeq" id="XP_001327556.1">
    <property type="nucleotide sequence ID" value="XM_001327521.1"/>
</dbReference>
<dbReference type="VEuPathDB" id="TrichDB:TVAGG3_0805150"/>
<dbReference type="OrthoDB" id="1892506at2759"/>
<dbReference type="InterPro" id="IPR049625">
    <property type="entry name" value="Glyco_transf_61_cat"/>
</dbReference>
<dbReference type="KEGG" id="tva:4773323"/>
<dbReference type="Proteomes" id="UP000001542">
    <property type="component" value="Unassembled WGS sequence"/>
</dbReference>
<evidence type="ECO:0000313" key="3">
    <source>
        <dbReference type="Proteomes" id="UP000001542"/>
    </source>
</evidence>
<gene>
    <name evidence="2" type="ORF">TVAG_224090</name>
</gene>
<evidence type="ECO:0000259" key="1">
    <source>
        <dbReference type="Pfam" id="PF04577"/>
    </source>
</evidence>
<keyword evidence="3" id="KW-1185">Reference proteome</keyword>
<dbReference type="Pfam" id="PF04577">
    <property type="entry name" value="Glyco_transf_61"/>
    <property type="match status" value="1"/>
</dbReference>
<feature type="domain" description="Glycosyltransferase 61 catalytic" evidence="1">
    <location>
        <begin position="2"/>
        <end position="86"/>
    </location>
</feature>